<dbReference type="STRING" id="326522.BWD08_05340"/>
<dbReference type="SUPFAM" id="SSF141130">
    <property type="entry name" value="Acetamidase/Formamidase-like"/>
    <property type="match status" value="1"/>
</dbReference>
<sequence length="86" mass="9540">MIPIVPSNQVVFTMSPEHPPVLRVADGSRVRFETCDCFADQIRSADDTLNSLDWNRINPATGSVFIEGEKPGDTLRVHICSIELGR</sequence>
<reference evidence="1 2" key="1">
    <citation type="submission" date="2018-12" db="EMBL/GenBank/DDBJ databases">
        <authorList>
            <consortium name="Pathogen Informatics"/>
        </authorList>
    </citation>
    <scope>NUCLEOTIDE SEQUENCE [LARGE SCALE GENOMIC DNA]</scope>
    <source>
        <strain evidence="1 2">NCTC12227</strain>
    </source>
</reference>
<accession>A0A3S4ZAJ0</accession>
<dbReference type="Proteomes" id="UP000268229">
    <property type="component" value="Chromosome"/>
</dbReference>
<dbReference type="KEGG" id="nani:NCTC12227_00007"/>
<gene>
    <name evidence="1" type="ORF">NCTC12227_00007</name>
</gene>
<evidence type="ECO:0000313" key="1">
    <source>
        <dbReference type="EMBL" id="VEJ20306.1"/>
    </source>
</evidence>
<dbReference type="InterPro" id="IPR004304">
    <property type="entry name" value="FmdA_AmdA"/>
</dbReference>
<proteinExistence type="predicted"/>
<dbReference type="Pfam" id="PF03069">
    <property type="entry name" value="FmdA_AmdA"/>
    <property type="match status" value="1"/>
</dbReference>
<dbReference type="EMBL" id="LR134516">
    <property type="protein sequence ID" value="VEJ20306.1"/>
    <property type="molecule type" value="Genomic_DNA"/>
</dbReference>
<organism evidence="1 2">
    <name type="scientific">Neisseria animaloris</name>
    <dbReference type="NCBI Taxonomy" id="326522"/>
    <lineage>
        <taxon>Bacteria</taxon>
        <taxon>Pseudomonadati</taxon>
        <taxon>Pseudomonadota</taxon>
        <taxon>Betaproteobacteria</taxon>
        <taxon>Neisseriales</taxon>
        <taxon>Neisseriaceae</taxon>
        <taxon>Neisseria</taxon>
    </lineage>
</organism>
<protein>
    <submittedName>
        <fullName evidence="1">Acetamidase/Formamidase family</fullName>
    </submittedName>
</protein>
<dbReference type="PANTHER" id="PTHR31891">
    <property type="entry name" value="FORMAMIDASE C869.04-RELATED"/>
    <property type="match status" value="1"/>
</dbReference>
<dbReference type="RefSeq" id="WP_107878476.1">
    <property type="nucleotide sequence ID" value="NZ_LR134516.1"/>
</dbReference>
<dbReference type="OrthoDB" id="9178898at2"/>
<name>A0A3S4ZAJ0_9NEIS</name>
<keyword evidence="2" id="KW-1185">Reference proteome</keyword>
<dbReference type="Gene3D" id="2.60.120.580">
    <property type="entry name" value="Acetamidase/Formamidase-like domains"/>
    <property type="match status" value="1"/>
</dbReference>
<evidence type="ECO:0000313" key="2">
    <source>
        <dbReference type="Proteomes" id="UP000268229"/>
    </source>
</evidence>
<dbReference type="AlphaFoldDB" id="A0A3S4ZAJ0"/>
<dbReference type="PANTHER" id="PTHR31891:SF1">
    <property type="entry name" value="FORMAMIDASE C869.04-RELATED"/>
    <property type="match status" value="1"/>
</dbReference>
<dbReference type="GO" id="GO:0016811">
    <property type="term" value="F:hydrolase activity, acting on carbon-nitrogen (but not peptide) bonds, in linear amides"/>
    <property type="evidence" value="ECO:0007669"/>
    <property type="project" value="InterPro"/>
</dbReference>